<feature type="domain" description="GEVED" evidence="2">
    <location>
        <begin position="277"/>
        <end position="371"/>
    </location>
</feature>
<dbReference type="EMBL" id="FYAH01000010">
    <property type="protein sequence ID" value="SMY18045.1"/>
    <property type="molecule type" value="Genomic_DNA"/>
</dbReference>
<evidence type="ECO:0000259" key="2">
    <source>
        <dbReference type="Pfam" id="PF20009"/>
    </source>
</evidence>
<sequence length="1430" mass="152267">MDRLNNKFIRNVLLFLCLFLTALTKAEEPRVTSNTGFSDGRFERCTPSGILYCMRVFAGRNGDNYLDAGGGCANHSGSSSFDLGDVNVDHGTIRTLNADDRATFYFPNGINYAVNGGHNAWGSCETGSNHQITPNRDVRPLGSTFTVSANVKVGGKGEAWGQMDVYFEPYIQDYGDAPDGVNGTGLNNYRTRQSDNGPSHRALKSQHTVYLGNNIPDDDDTGLQNATATADDVNGGSIYYGVAADDEDGVTYPSVRYIDTSYSITANVTNNSGANAYLYAWFDFDNSGTFDVDELITNGTGTGGAYVVPTDTNNVSQTLTWNSLADLTANGYYFSRVRISSSLITTTATGSDEDTRSLGALNNPGEIEDYQTCVGCVDITGYVYDDVNGDSDLSDKVGVSGVSVYVYTDDGDGIPNAADGTPSFSTTTDVNGYYSFLQIPGITYFVSPNPPTVGGAIAEQTYTTTLTDNVNGTFVTSYCDANGDAVADVIPINTTGACFGGWDGNRTNNNSNANLSLREHISRIEFSANSTAVNNLDFGFSYNVVTNTNTLAQGSLNQFMINANVIAGANSMRFVPAVPANDTDVSGDWWVINPTTSLTTITGTNGENTTIDGTAYSYADGVTVVDSNAGNYSSVQTLGSDLDCSLETISALAKPELQIDMVTSSSPYSAELLTINADHTTVKNVSLTGGSLGINVYSANITDTLIENNLIGIDPAGNDDVIGQDSCGTSLGCAGIAIAHSGNGSLSGDSGVIRNNAIKTAHNNISLNNLTAQSNTVNWQIIHNQLLGTTSTAATPYHNIVIERGIPSYVNIQGNVLREATGDGIYQRLTSNVDLFQTIVNNDIQNATGNGIHYQSGRHSAIECNVLHNNGASGVSIDGNSNVNGYLITKNSFSYNQSNAIDLQNGITGDGVSLNNDLCNNNTWAGANNNLARPEIDSAVYDGTNLTLTGRICGTGEFIFEVYKVNAGTGDQGSDGKYAGEGETYLYSISGAVGSTLNNVTAISGLENGDEITVIAHRVVAGGLGVLQDTSEFSANVPVDMDITLNGKVFEDNGKGATVAHNGIQAGDEKGLHGFIVKAIYDDVVISGLTPGQEIDRTITAGDGSFTLTIPVDLSEKDIRLVVVSQAKWIDISESDVTDPTLELIGKVTNISLTDNEMLINATAGDILNHLDFGKVREPTLAPDNYIEAQPGLPIFNTHKFTLNTTGNVTFSINNANSYPVMYSWRHILFRDINCNGELDPPSDAVVLSTLAMSADINAEICLIIKILMPDYLPFQTEYAYKLQADVTFDSSAITRQLTDNDRIRIMFIASGDLEIEKTVQNISDGSDATYANTAKPKDILEYKILFKNNGSNTINDIRLYDDIPNATLLSSIISCLPSAVLLPSSLTCSQINTTNGTNGIGYSGSIEWVLNGSLKPGENGYVTYKVKVK</sequence>
<evidence type="ECO:0000313" key="3">
    <source>
        <dbReference type="EMBL" id="SMY18045.1"/>
    </source>
</evidence>
<feature type="signal peptide" evidence="1">
    <location>
        <begin position="1"/>
        <end position="26"/>
    </location>
</feature>
<dbReference type="InterPro" id="IPR006626">
    <property type="entry name" value="PbH1"/>
</dbReference>
<proteinExistence type="predicted"/>
<evidence type="ECO:0000313" key="4">
    <source>
        <dbReference type="Proteomes" id="UP000196485"/>
    </source>
</evidence>
<keyword evidence="4" id="KW-1185">Reference proteome</keyword>
<reference evidence="4" key="1">
    <citation type="submission" date="2017-06" db="EMBL/GenBank/DDBJ databases">
        <authorList>
            <person name="Rodrigo-Torres L."/>
            <person name="Arahal R. D."/>
            <person name="Lucena T."/>
        </authorList>
    </citation>
    <scope>NUCLEOTIDE SEQUENCE [LARGE SCALE GENOMIC DNA]</scope>
    <source>
        <strain evidence="4">type strain: CECT 9192</strain>
    </source>
</reference>
<name>A0A1Y6L3V1_9GAMM</name>
<dbReference type="Gene3D" id="2.60.40.10">
    <property type="entry name" value="Immunoglobulins"/>
    <property type="match status" value="1"/>
</dbReference>
<gene>
    <name evidence="3" type="ORF">PAQU9191_03378</name>
</gene>
<protein>
    <recommendedName>
        <fullName evidence="2">GEVED domain-containing protein</fullName>
    </recommendedName>
</protein>
<dbReference type="Pfam" id="PF20009">
    <property type="entry name" value="GEVED"/>
    <property type="match status" value="1"/>
</dbReference>
<dbReference type="SMART" id="SM00710">
    <property type="entry name" value="PbH1"/>
    <property type="match status" value="7"/>
</dbReference>
<dbReference type="InterPro" id="IPR045474">
    <property type="entry name" value="GEVED"/>
</dbReference>
<keyword evidence="1" id="KW-0732">Signal</keyword>
<dbReference type="Proteomes" id="UP000196485">
    <property type="component" value="Unassembled WGS sequence"/>
</dbReference>
<feature type="chain" id="PRO_5012689785" description="GEVED domain-containing protein" evidence="1">
    <location>
        <begin position="27"/>
        <end position="1430"/>
    </location>
</feature>
<dbReference type="InterPro" id="IPR013783">
    <property type="entry name" value="Ig-like_fold"/>
</dbReference>
<dbReference type="RefSeq" id="WP_087821757.1">
    <property type="nucleotide sequence ID" value="NZ_FYAH01000010.1"/>
</dbReference>
<accession>A0A1Y6L3V1</accession>
<organism evidence="3 4">
    <name type="scientific">Photobacterium aquimaris</name>
    <dbReference type="NCBI Taxonomy" id="512643"/>
    <lineage>
        <taxon>Bacteria</taxon>
        <taxon>Pseudomonadati</taxon>
        <taxon>Pseudomonadota</taxon>
        <taxon>Gammaproteobacteria</taxon>
        <taxon>Vibrionales</taxon>
        <taxon>Vibrionaceae</taxon>
        <taxon>Photobacterium</taxon>
    </lineage>
</organism>
<evidence type="ECO:0000256" key="1">
    <source>
        <dbReference type="SAM" id="SignalP"/>
    </source>
</evidence>